<evidence type="ECO:0000313" key="2">
    <source>
        <dbReference type="Proteomes" id="UP000741013"/>
    </source>
</evidence>
<accession>A0ABS4Q1G2</accession>
<comment type="caution">
    <text evidence="1">The sequence shown here is derived from an EMBL/GenBank/DDBJ whole genome shotgun (WGS) entry which is preliminary data.</text>
</comment>
<name>A0ABS4Q1G2_9PSEU</name>
<protein>
    <submittedName>
        <fullName evidence="1">Uncharacterized protein</fullName>
    </submittedName>
</protein>
<dbReference type="Proteomes" id="UP000741013">
    <property type="component" value="Unassembled WGS sequence"/>
</dbReference>
<keyword evidence="2" id="KW-1185">Reference proteome</keyword>
<evidence type="ECO:0000313" key="1">
    <source>
        <dbReference type="EMBL" id="MBP2185428.1"/>
    </source>
</evidence>
<dbReference type="EMBL" id="JAGGMS010000001">
    <property type="protein sequence ID" value="MBP2185428.1"/>
    <property type="molecule type" value="Genomic_DNA"/>
</dbReference>
<reference evidence="1 2" key="1">
    <citation type="submission" date="2021-03" db="EMBL/GenBank/DDBJ databases">
        <title>Sequencing the genomes of 1000 actinobacteria strains.</title>
        <authorList>
            <person name="Klenk H.-P."/>
        </authorList>
    </citation>
    <scope>NUCLEOTIDE SEQUENCE [LARGE SCALE GENOMIC DNA]</scope>
    <source>
        <strain evidence="1 2">DSM 45510</strain>
    </source>
</reference>
<proteinExistence type="predicted"/>
<sequence length="35" mass="3870">MDDERRAQKARRVVTTGQVVLAIAQAVDGVLRIFS</sequence>
<organism evidence="1 2">
    <name type="scientific">Amycolatopsis magusensis</name>
    <dbReference type="NCBI Taxonomy" id="882444"/>
    <lineage>
        <taxon>Bacteria</taxon>
        <taxon>Bacillati</taxon>
        <taxon>Actinomycetota</taxon>
        <taxon>Actinomycetes</taxon>
        <taxon>Pseudonocardiales</taxon>
        <taxon>Pseudonocardiaceae</taxon>
        <taxon>Amycolatopsis</taxon>
    </lineage>
</organism>
<gene>
    <name evidence="1" type="ORF">JOM49_006954</name>
</gene>